<dbReference type="OrthoDB" id="9771073at2"/>
<comment type="pathway">
    <text evidence="1">Bacterial outer membrane biogenesis; LPS O-antigen biosynthesis.</text>
</comment>
<accession>D9QKH6</accession>
<dbReference type="SUPFAM" id="SSF51735">
    <property type="entry name" value="NAD(P)-binding Rossmann-fold domains"/>
    <property type="match status" value="1"/>
</dbReference>
<dbReference type="InParanoid" id="D9QKH6"/>
<dbReference type="InterPro" id="IPR001509">
    <property type="entry name" value="Epimerase_deHydtase"/>
</dbReference>
<comment type="similarity">
    <text evidence="2">Belongs to the NAD(P)-dependent epimerase/dehydratase family.</text>
</comment>
<evidence type="ECO:0000313" key="4">
    <source>
        <dbReference type="EMBL" id="ADK99801.1"/>
    </source>
</evidence>
<dbReference type="Proteomes" id="UP000002696">
    <property type="component" value="Chromosome"/>
</dbReference>
<dbReference type="Gene3D" id="3.40.50.720">
    <property type="entry name" value="NAD(P)-binding Rossmann-like Domain"/>
    <property type="match status" value="1"/>
</dbReference>
<organism evidence="4 5">
    <name type="scientific">Brevundimonas subvibrioides (strain ATCC 15264 / DSM 4735 / LMG 14903 / NBRC 16000 / CB 81)</name>
    <name type="common">Caulobacter subvibrioides</name>
    <dbReference type="NCBI Taxonomy" id="633149"/>
    <lineage>
        <taxon>Bacteria</taxon>
        <taxon>Pseudomonadati</taxon>
        <taxon>Pseudomonadota</taxon>
        <taxon>Alphaproteobacteria</taxon>
        <taxon>Caulobacterales</taxon>
        <taxon>Caulobacteraceae</taxon>
        <taxon>Brevundimonas</taxon>
    </lineage>
</organism>
<keyword evidence="5" id="KW-1185">Reference proteome</keyword>
<evidence type="ECO:0000313" key="5">
    <source>
        <dbReference type="Proteomes" id="UP000002696"/>
    </source>
</evidence>
<evidence type="ECO:0000259" key="3">
    <source>
        <dbReference type="Pfam" id="PF01370"/>
    </source>
</evidence>
<dbReference type="EMBL" id="CP002102">
    <property type="protein sequence ID" value="ADK99801.1"/>
    <property type="molecule type" value="Genomic_DNA"/>
</dbReference>
<feature type="domain" description="NAD-dependent epimerase/dehydratase" evidence="3">
    <location>
        <begin position="3"/>
        <end position="290"/>
    </location>
</feature>
<dbReference type="InterPro" id="IPR036291">
    <property type="entry name" value="NAD(P)-bd_dom_sf"/>
</dbReference>
<sequence>MKVLVLGGDGFCGWPTALHLSARGWDVTIVDNLSRRDIDVELGVQSLTPIGTIEDRIAAWKEVSGRDIGFVNLTVGKDFDGLVALVRAEKPDSVVHFAEQRAAPYSMKSARHKLYTVDNNINATNHLLAAIVESGLDVHLAHLGTMGVYGYTTAGLRIPEGYLTVTVQTDFGPTEQEILFPPNPGSIYHMTKTQDALLFQFYAKNDGVRITDLHQGIVWGAQTEETRLDERLINRFDYDGDYGTVLNRFLMQGALGYPLTVHGTGGQTRAFIHIQDTVRCVELALKNPPKRGERVKILNQMTESRRVRDLAALVADMTGAEIHNVANPRQEADENELVVANDQFRDLGLKPITLAEGLMGDVTDIARRYADRADCSKIPCVSAWNGARAEALKAAPADPCVASQAAFQTDSVRTKVVG</sequence>
<protein>
    <submittedName>
        <fullName evidence="4">NAD-dependent epimerase/dehydratase</fullName>
    </submittedName>
</protein>
<name>D9QKH6_BRESC</name>
<reference evidence="5" key="1">
    <citation type="journal article" date="2011" name="J. Bacteriol.">
        <title>Genome sequences of eight morphologically diverse alphaproteobacteria.</title>
        <authorList>
            <consortium name="US DOE Joint Genome Institute"/>
            <person name="Brown P.J."/>
            <person name="Kysela D.T."/>
            <person name="Buechlein A."/>
            <person name="Hemmerich C."/>
            <person name="Brun Y.V."/>
        </authorList>
    </citation>
    <scope>NUCLEOTIDE SEQUENCE [LARGE SCALE GENOMIC DNA]</scope>
    <source>
        <strain evidence="5">ATCC 15264 / DSM 4735 / LMG 14903 / NBRC 16000 / CB 81</strain>
    </source>
</reference>
<dbReference type="eggNOG" id="COG0451">
    <property type="taxonomic scope" value="Bacteria"/>
</dbReference>
<dbReference type="PANTHER" id="PTHR43000">
    <property type="entry name" value="DTDP-D-GLUCOSE 4,6-DEHYDRATASE-RELATED"/>
    <property type="match status" value="1"/>
</dbReference>
<dbReference type="STRING" id="633149.Bresu_0487"/>
<proteinExistence type="inferred from homology"/>
<dbReference type="BioCyc" id="BSUB633149:G1GM8-485-MONOMER"/>
<gene>
    <name evidence="4" type="ordered locus">Bresu_0487</name>
</gene>
<dbReference type="Pfam" id="PF01370">
    <property type="entry name" value="Epimerase"/>
    <property type="match status" value="1"/>
</dbReference>
<dbReference type="Gene3D" id="3.90.25.10">
    <property type="entry name" value="UDP-galactose 4-epimerase, domain 1"/>
    <property type="match status" value="1"/>
</dbReference>
<evidence type="ECO:0000256" key="2">
    <source>
        <dbReference type="ARBA" id="ARBA00007637"/>
    </source>
</evidence>
<evidence type="ECO:0000256" key="1">
    <source>
        <dbReference type="ARBA" id="ARBA00005125"/>
    </source>
</evidence>
<dbReference type="KEGG" id="bsb:Bresu_0487"/>
<dbReference type="HOGENOM" id="CLU_040971_0_0_5"/>
<dbReference type="AlphaFoldDB" id="D9QKH6"/>
<dbReference type="RefSeq" id="WP_013267905.1">
    <property type="nucleotide sequence ID" value="NC_014375.1"/>
</dbReference>